<dbReference type="RefSeq" id="WP_067587679.1">
    <property type="nucleotide sequence ID" value="NZ_JAAGNC010000189.1"/>
</dbReference>
<reference evidence="4 5" key="1">
    <citation type="submission" date="2020-01" db="EMBL/GenBank/DDBJ databases">
        <title>Insect and environment-associated Actinomycetes.</title>
        <authorList>
            <person name="Currrie C."/>
            <person name="Chevrette M."/>
            <person name="Carlson C."/>
            <person name="Stubbendieck R."/>
            <person name="Wendt-Pienkowski E."/>
        </authorList>
    </citation>
    <scope>NUCLEOTIDE SEQUENCE [LARGE SCALE GENOMIC DNA]</scope>
    <source>
        <strain evidence="4 5">SID8386</strain>
    </source>
</reference>
<gene>
    <name evidence="4" type="ORF">G3I59_37140</name>
</gene>
<organism evidence="4 5">
    <name type="scientific">Amycolatopsis rubida</name>
    <dbReference type="NCBI Taxonomy" id="112413"/>
    <lineage>
        <taxon>Bacteria</taxon>
        <taxon>Bacillati</taxon>
        <taxon>Actinomycetota</taxon>
        <taxon>Actinomycetes</taxon>
        <taxon>Pseudonocardiales</taxon>
        <taxon>Pseudonocardiaceae</taxon>
        <taxon>Amycolatopsis</taxon>
    </lineage>
</organism>
<feature type="region of interest" description="Disordered" evidence="1">
    <location>
        <begin position="307"/>
        <end position="335"/>
    </location>
</feature>
<evidence type="ECO:0000259" key="2">
    <source>
        <dbReference type="Pfam" id="PF14502"/>
    </source>
</evidence>
<dbReference type="SUPFAM" id="SSF53850">
    <property type="entry name" value="Periplasmic binding protein-like II"/>
    <property type="match status" value="1"/>
</dbReference>
<dbReference type="EMBL" id="JAAGNC010000189">
    <property type="protein sequence ID" value="NEC61075.1"/>
    <property type="molecule type" value="Genomic_DNA"/>
</dbReference>
<feature type="compositionally biased region" description="Basic and acidic residues" evidence="1">
    <location>
        <begin position="307"/>
        <end position="319"/>
    </location>
</feature>
<dbReference type="Pfam" id="PF14502">
    <property type="entry name" value="HTH_41"/>
    <property type="match status" value="1"/>
</dbReference>
<dbReference type="Pfam" id="PF14503">
    <property type="entry name" value="YhfZ_C"/>
    <property type="match status" value="1"/>
</dbReference>
<evidence type="ECO:0008006" key="6">
    <source>
        <dbReference type="Google" id="ProtNLM"/>
    </source>
</evidence>
<dbReference type="InterPro" id="IPR041444">
    <property type="entry name" value="HTH_41"/>
</dbReference>
<feature type="domain" description="YhfZ helix-turn-helix" evidence="2">
    <location>
        <begin position="40"/>
        <end position="74"/>
    </location>
</feature>
<proteinExistence type="predicted"/>
<evidence type="ECO:0000256" key="1">
    <source>
        <dbReference type="SAM" id="MobiDB-lite"/>
    </source>
</evidence>
<comment type="caution">
    <text evidence="4">The sequence shown here is derived from an EMBL/GenBank/DDBJ whole genome shotgun (WGS) entry which is preliminary data.</text>
</comment>
<evidence type="ECO:0000259" key="3">
    <source>
        <dbReference type="Pfam" id="PF14503"/>
    </source>
</evidence>
<dbReference type="InterPro" id="IPR032791">
    <property type="entry name" value="YhfZ_C"/>
</dbReference>
<accession>A0ABX0C7Y3</accession>
<evidence type="ECO:0000313" key="5">
    <source>
        <dbReference type="Proteomes" id="UP000470404"/>
    </source>
</evidence>
<feature type="domain" description="Uncharacterised protein YhfZ C-terminal" evidence="3">
    <location>
        <begin position="86"/>
        <end position="312"/>
    </location>
</feature>
<sequence length="335" mass="35362">MTTGTAESATPQQGLEAALRALVVDALAKGTGGTLTTNTALRTELGISAGTIQRALDLLADRGALATVSRGHLGRRIESVDVGAGWQLARLAPVRVVLSPAGAVEMDALEQAIAASLGELGIPHTVQHLRGGSQRLSAVRNGEHDLTVVSSGTLDGTRAAEATAWHGTVRTLEPGTYYAPARLVTVRRTDALTRAPASVAIDRDSFDHEALTRAEFPGDAGFRYVDVPFPDVPAYVAAGIVDAGVWHVTRSPIPVELAGLSLLPISRPEAEAVREKLSRAVLAMGGAREEIRAVLSALQFAQLDEEQNRGFEEEAERASRLRRAARTAAQHTGRS</sequence>
<dbReference type="Proteomes" id="UP000470404">
    <property type="component" value="Unassembled WGS sequence"/>
</dbReference>
<dbReference type="Gene3D" id="3.40.190.10">
    <property type="entry name" value="Periplasmic binding protein-like II"/>
    <property type="match status" value="2"/>
</dbReference>
<keyword evidence="5" id="KW-1185">Reference proteome</keyword>
<evidence type="ECO:0000313" key="4">
    <source>
        <dbReference type="EMBL" id="NEC61075.1"/>
    </source>
</evidence>
<protein>
    <recommendedName>
        <fullName evidence="6">GntR family transcriptional regulator</fullName>
    </recommendedName>
</protein>
<name>A0ABX0C7Y3_9PSEU</name>